<name>A0A8J8TAM4_HALGN</name>
<dbReference type="EMBL" id="RRYP01000387">
    <property type="protein sequence ID" value="TNV87516.1"/>
    <property type="molecule type" value="Genomic_DNA"/>
</dbReference>
<reference evidence="2" key="1">
    <citation type="submission" date="2019-06" db="EMBL/GenBank/DDBJ databases">
        <authorList>
            <person name="Zheng W."/>
        </authorList>
    </citation>
    <scope>NUCLEOTIDE SEQUENCE</scope>
    <source>
        <strain evidence="2">QDHG01</strain>
    </source>
</reference>
<comment type="caution">
    <text evidence="2">The sequence shown here is derived from an EMBL/GenBank/DDBJ whole genome shotgun (WGS) entry which is preliminary data.</text>
</comment>
<accession>A0A8J8TAM4</accession>
<dbReference type="AlphaFoldDB" id="A0A8J8TAM4"/>
<sequence length="175" mass="20687">MKKRQREERKKQMIEQETIALEDASSHISNAASPVDYNKHSNYKSKSKQRKAKKQQLEKPSELYNSFAEQEKLFEDEKYAHIPIDMQLQQIVLESQDRVVSDSYINSLISGDTHFEYQQSHISQQIPNILQPIPQYERYFPPLEDSENQPEQVQQLQQISTFQFEAEYKFSEKGI</sequence>
<proteinExistence type="predicted"/>
<feature type="region of interest" description="Disordered" evidence="1">
    <location>
        <begin position="1"/>
        <end position="62"/>
    </location>
</feature>
<dbReference type="Proteomes" id="UP000785679">
    <property type="component" value="Unassembled WGS sequence"/>
</dbReference>
<organism evidence="2 3">
    <name type="scientific">Halteria grandinella</name>
    <dbReference type="NCBI Taxonomy" id="5974"/>
    <lineage>
        <taxon>Eukaryota</taxon>
        <taxon>Sar</taxon>
        <taxon>Alveolata</taxon>
        <taxon>Ciliophora</taxon>
        <taxon>Intramacronucleata</taxon>
        <taxon>Spirotrichea</taxon>
        <taxon>Stichotrichia</taxon>
        <taxon>Sporadotrichida</taxon>
        <taxon>Halteriidae</taxon>
        <taxon>Halteria</taxon>
    </lineage>
</organism>
<evidence type="ECO:0000313" key="3">
    <source>
        <dbReference type="Proteomes" id="UP000785679"/>
    </source>
</evidence>
<evidence type="ECO:0000256" key="1">
    <source>
        <dbReference type="SAM" id="MobiDB-lite"/>
    </source>
</evidence>
<feature type="compositionally biased region" description="Basic residues" evidence="1">
    <location>
        <begin position="41"/>
        <end position="54"/>
    </location>
</feature>
<protein>
    <submittedName>
        <fullName evidence="2">Uncharacterized protein</fullName>
    </submittedName>
</protein>
<feature type="compositionally biased region" description="Basic and acidic residues" evidence="1">
    <location>
        <begin position="1"/>
        <end position="14"/>
    </location>
</feature>
<gene>
    <name evidence="2" type="ORF">FGO68_gene1580</name>
</gene>
<evidence type="ECO:0000313" key="2">
    <source>
        <dbReference type="EMBL" id="TNV87516.1"/>
    </source>
</evidence>
<keyword evidence="3" id="KW-1185">Reference proteome</keyword>